<feature type="non-terminal residue" evidence="2">
    <location>
        <position position="1"/>
    </location>
</feature>
<name>A0AAV5SVY2_9BILA</name>
<sequence>EDSLGIRMKSTQTHVHLLGDLVHLLLVHSHSVHLLSQSEIRSNAYTTEINHSQDRSSSVTHDGHLD</sequence>
<dbReference type="Proteomes" id="UP001432027">
    <property type="component" value="Unassembled WGS sequence"/>
</dbReference>
<dbReference type="AlphaFoldDB" id="A0AAV5SVY2"/>
<dbReference type="EMBL" id="BTSX01000002">
    <property type="protein sequence ID" value="GMS84778.1"/>
    <property type="molecule type" value="Genomic_DNA"/>
</dbReference>
<organism evidence="2 3">
    <name type="scientific">Pristionchus entomophagus</name>
    <dbReference type="NCBI Taxonomy" id="358040"/>
    <lineage>
        <taxon>Eukaryota</taxon>
        <taxon>Metazoa</taxon>
        <taxon>Ecdysozoa</taxon>
        <taxon>Nematoda</taxon>
        <taxon>Chromadorea</taxon>
        <taxon>Rhabditida</taxon>
        <taxon>Rhabditina</taxon>
        <taxon>Diplogasteromorpha</taxon>
        <taxon>Diplogasteroidea</taxon>
        <taxon>Neodiplogasteridae</taxon>
        <taxon>Pristionchus</taxon>
    </lineage>
</organism>
<proteinExistence type="predicted"/>
<comment type="caution">
    <text evidence="2">The sequence shown here is derived from an EMBL/GenBank/DDBJ whole genome shotgun (WGS) entry which is preliminary data.</text>
</comment>
<reference evidence="2" key="1">
    <citation type="submission" date="2023-10" db="EMBL/GenBank/DDBJ databases">
        <title>Genome assembly of Pristionchus species.</title>
        <authorList>
            <person name="Yoshida K."/>
            <person name="Sommer R.J."/>
        </authorList>
    </citation>
    <scope>NUCLEOTIDE SEQUENCE</scope>
    <source>
        <strain evidence="2">RS0144</strain>
    </source>
</reference>
<evidence type="ECO:0000313" key="2">
    <source>
        <dbReference type="EMBL" id="GMS84778.1"/>
    </source>
</evidence>
<protein>
    <submittedName>
        <fullName evidence="2">Uncharacterized protein</fullName>
    </submittedName>
</protein>
<evidence type="ECO:0000313" key="3">
    <source>
        <dbReference type="Proteomes" id="UP001432027"/>
    </source>
</evidence>
<gene>
    <name evidence="2" type="ORF">PENTCL1PPCAC_6953</name>
</gene>
<feature type="non-terminal residue" evidence="2">
    <location>
        <position position="66"/>
    </location>
</feature>
<feature type="region of interest" description="Disordered" evidence="1">
    <location>
        <begin position="46"/>
        <end position="66"/>
    </location>
</feature>
<keyword evidence="3" id="KW-1185">Reference proteome</keyword>
<evidence type="ECO:0000256" key="1">
    <source>
        <dbReference type="SAM" id="MobiDB-lite"/>
    </source>
</evidence>
<feature type="compositionally biased region" description="Polar residues" evidence="1">
    <location>
        <begin position="46"/>
        <end position="60"/>
    </location>
</feature>
<accession>A0AAV5SVY2</accession>